<sequence length="253" mass="26299">MAEDPAGGGGRRPVSRDGVESGSAGDGSAAGGDPAASDPGRLRRIRRSYDAWARAYDWFARATASVGGVRAACVRALDLDSGDTVVEFGCGPGVNLPALRDAVGPSGRVVGVDVSARMLDRAAGLVERRGWGNVSLVEADAERPPVAAADGVLATFVTSLFADPYAVVRRWCDLADAVVVAAFVPEGNRAANAALRAFVALNGRLFDARTDDPLGRLAERTAAARRALDDGAPVRERDRRVFGTIVVEAGRDG</sequence>
<dbReference type="Gene3D" id="3.40.50.150">
    <property type="entry name" value="Vaccinia Virus protein VP39"/>
    <property type="match status" value="1"/>
</dbReference>
<dbReference type="InterPro" id="IPR029063">
    <property type="entry name" value="SAM-dependent_MTases_sf"/>
</dbReference>
<keyword evidence="3" id="KW-0808">Transferase</keyword>
<reference evidence="3 4" key="1">
    <citation type="submission" date="2019-11" db="EMBL/GenBank/DDBJ databases">
        <title>Genome sequences of 17 halophilic strains isolated from different environments.</title>
        <authorList>
            <person name="Furrow R.E."/>
        </authorList>
    </citation>
    <scope>NUCLEOTIDE SEQUENCE [LARGE SCALE GENOMIC DNA]</scope>
    <source>
        <strain evidence="3 4">22517_05_Cabo</strain>
    </source>
</reference>
<dbReference type="Pfam" id="PF13649">
    <property type="entry name" value="Methyltransf_25"/>
    <property type="match status" value="1"/>
</dbReference>
<feature type="compositionally biased region" description="Gly residues" evidence="1">
    <location>
        <begin position="1"/>
        <end position="11"/>
    </location>
</feature>
<dbReference type="GO" id="GO:0032259">
    <property type="term" value="P:methylation"/>
    <property type="evidence" value="ECO:0007669"/>
    <property type="project" value="UniProtKB-KW"/>
</dbReference>
<dbReference type="EMBL" id="WMEO01000004">
    <property type="protein sequence ID" value="MYL15792.1"/>
    <property type="molecule type" value="Genomic_DNA"/>
</dbReference>
<dbReference type="GO" id="GO:0008168">
    <property type="term" value="F:methyltransferase activity"/>
    <property type="evidence" value="ECO:0007669"/>
    <property type="project" value="UniProtKB-KW"/>
</dbReference>
<dbReference type="CDD" id="cd02440">
    <property type="entry name" value="AdoMet_MTases"/>
    <property type="match status" value="1"/>
</dbReference>
<name>A0A6B1I4V9_9EURY</name>
<accession>A0A6B1I4V9</accession>
<dbReference type="InterPro" id="IPR041698">
    <property type="entry name" value="Methyltransf_25"/>
</dbReference>
<proteinExistence type="predicted"/>
<gene>
    <name evidence="3" type="ORF">GLW36_03900</name>
</gene>
<comment type="caution">
    <text evidence="3">The sequence shown here is derived from an EMBL/GenBank/DDBJ whole genome shotgun (WGS) entry which is preliminary data.</text>
</comment>
<feature type="region of interest" description="Disordered" evidence="1">
    <location>
        <begin position="1"/>
        <end position="40"/>
    </location>
</feature>
<evidence type="ECO:0000313" key="3">
    <source>
        <dbReference type="EMBL" id="MYL15792.1"/>
    </source>
</evidence>
<evidence type="ECO:0000313" key="4">
    <source>
        <dbReference type="Proteomes" id="UP000460194"/>
    </source>
</evidence>
<organism evidence="3 4">
    <name type="scientific">Halorubrum distributum</name>
    <dbReference type="NCBI Taxonomy" id="29283"/>
    <lineage>
        <taxon>Archaea</taxon>
        <taxon>Methanobacteriati</taxon>
        <taxon>Methanobacteriota</taxon>
        <taxon>Stenosarchaea group</taxon>
        <taxon>Halobacteria</taxon>
        <taxon>Halobacteriales</taxon>
        <taxon>Haloferacaceae</taxon>
        <taxon>Halorubrum</taxon>
        <taxon>Halorubrum distributum group</taxon>
    </lineage>
</organism>
<evidence type="ECO:0000256" key="1">
    <source>
        <dbReference type="SAM" id="MobiDB-lite"/>
    </source>
</evidence>
<keyword evidence="3" id="KW-0489">Methyltransferase</keyword>
<dbReference type="SUPFAM" id="SSF53335">
    <property type="entry name" value="S-adenosyl-L-methionine-dependent methyltransferases"/>
    <property type="match status" value="1"/>
</dbReference>
<dbReference type="Proteomes" id="UP000460194">
    <property type="component" value="Unassembled WGS sequence"/>
</dbReference>
<evidence type="ECO:0000259" key="2">
    <source>
        <dbReference type="Pfam" id="PF13649"/>
    </source>
</evidence>
<dbReference type="RefSeq" id="WP_321169627.1">
    <property type="nucleotide sequence ID" value="NZ_WMEO01000004.1"/>
</dbReference>
<feature type="domain" description="Methyltransferase" evidence="2">
    <location>
        <begin position="85"/>
        <end position="170"/>
    </location>
</feature>
<dbReference type="AlphaFoldDB" id="A0A6B1I4V9"/>
<protein>
    <submittedName>
        <fullName evidence="3">Methyltransferase domain-containing protein</fullName>
    </submittedName>
</protein>